<keyword evidence="3" id="KW-1185">Reference proteome</keyword>
<dbReference type="AlphaFoldDB" id="A0AAW4FKG4"/>
<reference evidence="2 3" key="1">
    <citation type="submission" date="2020-01" db="EMBL/GenBank/DDBJ databases">
        <title>Draft genome assembly of Ensifer adhaerens T173.</title>
        <authorList>
            <person name="Craig J.E."/>
            <person name="Stinchcombe J.R."/>
        </authorList>
    </citation>
    <scope>NUCLEOTIDE SEQUENCE [LARGE SCALE GENOMIC DNA]</scope>
    <source>
        <strain evidence="2 3">T173</strain>
    </source>
</reference>
<dbReference type="EMBL" id="WXFA01000006">
    <property type="protein sequence ID" value="MBM3091591.1"/>
    <property type="molecule type" value="Genomic_DNA"/>
</dbReference>
<evidence type="ECO:0000256" key="1">
    <source>
        <dbReference type="SAM" id="MobiDB-lite"/>
    </source>
</evidence>
<feature type="compositionally biased region" description="Polar residues" evidence="1">
    <location>
        <begin position="7"/>
        <end position="17"/>
    </location>
</feature>
<accession>A0AAW4FKG4</accession>
<feature type="region of interest" description="Disordered" evidence="1">
    <location>
        <begin position="1"/>
        <end position="26"/>
    </location>
</feature>
<comment type="caution">
    <text evidence="2">The sequence shown here is derived from an EMBL/GenBank/DDBJ whole genome shotgun (WGS) entry which is preliminary data.</text>
</comment>
<sequence>MSDHRNSTTASAVSTGPNPGHPVNYTENWTKVRELGKQLSQILEEIGDREFAYIRPASNQFAVVFGGNPYDGTDPLLVAIEAYKAGCNAFTAMPGDFETTEAEMAAVAQTYGPPLDDLDSWSEPARSREAVVAALELIKSEHLVVGALGIALIDACIPYIQGEMI</sequence>
<gene>
    <name evidence="2" type="ORF">GFB56_12270</name>
</gene>
<evidence type="ECO:0000313" key="3">
    <source>
        <dbReference type="Proteomes" id="UP000744980"/>
    </source>
</evidence>
<proteinExistence type="predicted"/>
<dbReference type="Proteomes" id="UP000744980">
    <property type="component" value="Unassembled WGS sequence"/>
</dbReference>
<organism evidence="2 3">
    <name type="scientific">Ensifer canadensis</name>
    <dbReference type="NCBI Taxonomy" id="555315"/>
    <lineage>
        <taxon>Bacteria</taxon>
        <taxon>Pseudomonadati</taxon>
        <taxon>Pseudomonadota</taxon>
        <taxon>Alphaproteobacteria</taxon>
        <taxon>Hyphomicrobiales</taxon>
        <taxon>Rhizobiaceae</taxon>
        <taxon>Sinorhizobium/Ensifer group</taxon>
        <taxon>Ensifer</taxon>
    </lineage>
</organism>
<name>A0AAW4FKG4_9HYPH</name>
<evidence type="ECO:0000313" key="2">
    <source>
        <dbReference type="EMBL" id="MBM3091591.1"/>
    </source>
</evidence>
<dbReference type="RefSeq" id="WP_203527956.1">
    <property type="nucleotide sequence ID" value="NZ_CP083370.1"/>
</dbReference>
<protein>
    <submittedName>
        <fullName evidence="2">Uncharacterized protein</fullName>
    </submittedName>
</protein>